<dbReference type="AlphaFoldDB" id="A0A8A1M066"/>
<accession>A0A8A1M066</accession>
<gene>
    <name evidence="1" type="ORF">I7I53_11803</name>
</gene>
<dbReference type="EMBL" id="CP069107">
    <property type="protein sequence ID" value="QSS57577.1"/>
    <property type="molecule type" value="Genomic_DNA"/>
</dbReference>
<proteinExistence type="predicted"/>
<evidence type="ECO:0000313" key="1">
    <source>
        <dbReference type="EMBL" id="QSS57577.1"/>
    </source>
</evidence>
<name>A0A8A1M066_AJEC8</name>
<sequence length="83" mass="9018">MAFFPFFSGTNSAVVCTASLTTGGCTNDVTTRRTKPSSSAAYHHRLSLFPLPSIFSSSTSQPKTTHSHLSTWVACEVIRCNLY</sequence>
<dbReference type="VEuPathDB" id="FungiDB:I7I53_11803"/>
<evidence type="ECO:0000313" key="2">
    <source>
        <dbReference type="Proteomes" id="UP000663419"/>
    </source>
</evidence>
<dbReference type="Proteomes" id="UP000663419">
    <property type="component" value="Chromosome 6"/>
</dbReference>
<organism evidence="1 2">
    <name type="scientific">Ajellomyces capsulatus (strain H88)</name>
    <name type="common">Darling's disease fungus</name>
    <name type="synonym">Histoplasma capsulatum</name>
    <dbReference type="NCBI Taxonomy" id="544711"/>
    <lineage>
        <taxon>Eukaryota</taxon>
        <taxon>Fungi</taxon>
        <taxon>Dikarya</taxon>
        <taxon>Ascomycota</taxon>
        <taxon>Pezizomycotina</taxon>
        <taxon>Eurotiomycetes</taxon>
        <taxon>Eurotiomycetidae</taxon>
        <taxon>Onygenales</taxon>
        <taxon>Ajellomycetaceae</taxon>
        <taxon>Histoplasma</taxon>
    </lineage>
</organism>
<protein>
    <submittedName>
        <fullName evidence="1">Uncharacterized protein</fullName>
    </submittedName>
</protein>
<reference evidence="1" key="1">
    <citation type="submission" date="2021-01" db="EMBL/GenBank/DDBJ databases">
        <title>Chromosome-level genome assembly of a human fungal pathogen reveals clustering of transcriptionally co-regulated genes.</title>
        <authorList>
            <person name="Voorhies M."/>
            <person name="Cohen S."/>
            <person name="Shea T.P."/>
            <person name="Petrus S."/>
            <person name="Munoz J.F."/>
            <person name="Poplawski S."/>
            <person name="Goldman W.E."/>
            <person name="Michael T."/>
            <person name="Cuomo C.A."/>
            <person name="Sil A."/>
            <person name="Beyhan S."/>
        </authorList>
    </citation>
    <scope>NUCLEOTIDE SEQUENCE</scope>
    <source>
        <strain evidence="1">H88</strain>
    </source>
</reference>